<gene>
    <name evidence="1" type="ORF">SELMODRAFT_100832</name>
</gene>
<dbReference type="InParanoid" id="D8RS62"/>
<evidence type="ECO:0000313" key="1">
    <source>
        <dbReference type="EMBL" id="EFJ25009.1"/>
    </source>
</evidence>
<sequence>DEGYAVTTRFLNYLMGLDPHVVGKINAKLSNAWSEGFFAHILGRSVQQLASHDQTSQN</sequence>
<keyword evidence="2" id="KW-1185">Reference proteome</keyword>
<accession>D8RS62</accession>
<dbReference type="InterPro" id="IPR007541">
    <property type="entry name" value="Uncharacterised_BSP"/>
</dbReference>
<dbReference type="EMBL" id="GL377588">
    <property type="protein sequence ID" value="EFJ25009.1"/>
    <property type="molecule type" value="Genomic_DNA"/>
</dbReference>
<feature type="non-terminal residue" evidence="1">
    <location>
        <position position="1"/>
    </location>
</feature>
<dbReference type="KEGG" id="smo:SELMODRAFT_100832"/>
<proteinExistence type="predicted"/>
<dbReference type="HOGENOM" id="CLU_2985220_0_0_1"/>
<name>D8RS62_SELML</name>
<protein>
    <submittedName>
        <fullName evidence="1">Uncharacterized protein</fullName>
    </submittedName>
</protein>
<dbReference type="Pfam" id="PF04450">
    <property type="entry name" value="BSP"/>
    <property type="match status" value="1"/>
</dbReference>
<reference evidence="1 2" key="1">
    <citation type="journal article" date="2011" name="Science">
        <title>The Selaginella genome identifies genetic changes associated with the evolution of vascular plants.</title>
        <authorList>
            <person name="Banks J.A."/>
            <person name="Nishiyama T."/>
            <person name="Hasebe M."/>
            <person name="Bowman J.L."/>
            <person name="Gribskov M."/>
            <person name="dePamphilis C."/>
            <person name="Albert V.A."/>
            <person name="Aono N."/>
            <person name="Aoyama T."/>
            <person name="Ambrose B.A."/>
            <person name="Ashton N.W."/>
            <person name="Axtell M.J."/>
            <person name="Barker E."/>
            <person name="Barker M.S."/>
            <person name="Bennetzen J.L."/>
            <person name="Bonawitz N.D."/>
            <person name="Chapple C."/>
            <person name="Cheng C."/>
            <person name="Correa L.G."/>
            <person name="Dacre M."/>
            <person name="DeBarry J."/>
            <person name="Dreyer I."/>
            <person name="Elias M."/>
            <person name="Engstrom E.M."/>
            <person name="Estelle M."/>
            <person name="Feng L."/>
            <person name="Finet C."/>
            <person name="Floyd S.K."/>
            <person name="Frommer W.B."/>
            <person name="Fujita T."/>
            <person name="Gramzow L."/>
            <person name="Gutensohn M."/>
            <person name="Harholt J."/>
            <person name="Hattori M."/>
            <person name="Heyl A."/>
            <person name="Hirai T."/>
            <person name="Hiwatashi Y."/>
            <person name="Ishikawa M."/>
            <person name="Iwata M."/>
            <person name="Karol K.G."/>
            <person name="Koehler B."/>
            <person name="Kolukisaoglu U."/>
            <person name="Kubo M."/>
            <person name="Kurata T."/>
            <person name="Lalonde S."/>
            <person name="Li K."/>
            <person name="Li Y."/>
            <person name="Litt A."/>
            <person name="Lyons E."/>
            <person name="Manning G."/>
            <person name="Maruyama T."/>
            <person name="Michael T.P."/>
            <person name="Mikami K."/>
            <person name="Miyazaki S."/>
            <person name="Morinaga S."/>
            <person name="Murata T."/>
            <person name="Mueller-Roeber B."/>
            <person name="Nelson D.R."/>
            <person name="Obara M."/>
            <person name="Oguri Y."/>
            <person name="Olmstead R.G."/>
            <person name="Onodera N."/>
            <person name="Petersen B.L."/>
            <person name="Pils B."/>
            <person name="Prigge M."/>
            <person name="Rensing S.A."/>
            <person name="Riano-Pachon D.M."/>
            <person name="Roberts A.W."/>
            <person name="Sato Y."/>
            <person name="Scheller H.V."/>
            <person name="Schulz B."/>
            <person name="Schulz C."/>
            <person name="Shakirov E.V."/>
            <person name="Shibagaki N."/>
            <person name="Shinohara N."/>
            <person name="Shippen D.E."/>
            <person name="Soerensen I."/>
            <person name="Sotooka R."/>
            <person name="Sugimoto N."/>
            <person name="Sugita M."/>
            <person name="Sumikawa N."/>
            <person name="Tanurdzic M."/>
            <person name="Theissen G."/>
            <person name="Ulvskov P."/>
            <person name="Wakazuki S."/>
            <person name="Weng J.K."/>
            <person name="Willats W.W."/>
            <person name="Wipf D."/>
            <person name="Wolf P.G."/>
            <person name="Yang L."/>
            <person name="Zimmer A.D."/>
            <person name="Zhu Q."/>
            <person name="Mitros T."/>
            <person name="Hellsten U."/>
            <person name="Loque D."/>
            <person name="Otillar R."/>
            <person name="Salamov A."/>
            <person name="Schmutz J."/>
            <person name="Shapiro H."/>
            <person name="Lindquist E."/>
            <person name="Lucas S."/>
            <person name="Rokhsar D."/>
            <person name="Grigoriev I.V."/>
        </authorList>
    </citation>
    <scope>NUCLEOTIDE SEQUENCE [LARGE SCALE GENOMIC DNA]</scope>
</reference>
<evidence type="ECO:0000313" key="2">
    <source>
        <dbReference type="Proteomes" id="UP000001514"/>
    </source>
</evidence>
<dbReference type="Proteomes" id="UP000001514">
    <property type="component" value="Unassembled WGS sequence"/>
</dbReference>
<dbReference type="AlphaFoldDB" id="D8RS62"/>
<organism evidence="2">
    <name type="scientific">Selaginella moellendorffii</name>
    <name type="common">Spikemoss</name>
    <dbReference type="NCBI Taxonomy" id="88036"/>
    <lineage>
        <taxon>Eukaryota</taxon>
        <taxon>Viridiplantae</taxon>
        <taxon>Streptophyta</taxon>
        <taxon>Embryophyta</taxon>
        <taxon>Tracheophyta</taxon>
        <taxon>Lycopodiopsida</taxon>
        <taxon>Selaginellales</taxon>
        <taxon>Selaginellaceae</taxon>
        <taxon>Selaginella</taxon>
    </lineage>
</organism>
<dbReference type="Gramene" id="EFJ25009">
    <property type="protein sequence ID" value="EFJ25009"/>
    <property type="gene ID" value="SELMODRAFT_100832"/>
</dbReference>